<dbReference type="EMBL" id="CP036290">
    <property type="protein sequence ID" value="QDU86444.1"/>
    <property type="molecule type" value="Genomic_DNA"/>
</dbReference>
<evidence type="ECO:0000313" key="3">
    <source>
        <dbReference type="EMBL" id="QDU86444.1"/>
    </source>
</evidence>
<dbReference type="InterPro" id="IPR000917">
    <property type="entry name" value="Sulfatase_N"/>
</dbReference>
<organism evidence="3 4">
    <name type="scientific">Rohdeia mirabilis</name>
    <dbReference type="NCBI Taxonomy" id="2528008"/>
    <lineage>
        <taxon>Bacteria</taxon>
        <taxon>Pseudomonadati</taxon>
        <taxon>Planctomycetota</taxon>
        <taxon>Planctomycetia</taxon>
        <taxon>Planctomycetia incertae sedis</taxon>
        <taxon>Rohdeia</taxon>
    </lineage>
</organism>
<keyword evidence="4" id="KW-1185">Reference proteome</keyword>
<name>A0A518D4Q7_9BACT</name>
<keyword evidence="3" id="KW-0378">Hydrolase</keyword>
<sequence>MRALHTTLLLLLVAVPLGGCGDDPLPAGSLFVRAPDALFEEHGRLAPIDGRGFGDGGEGAWYADVEDGLAWSRGRRAQLILNTLDDGRGRVLRVRAKRAPGGAKQLNLRLGDHDLGTVDLSEGSAWHEFDTPPEVWNGGENLLELSVASTVVVPAPRDYDIADERRVGFALGAVEWAEPRLAHASREGLELEPGTGALYHIGGPNAGRLVLSGRVKDGVDGALALTFGALDTTDSRVLIDAEPVVLLPENGVIAWEGSLPERSRAFADATGSLRLEWSGDGAVVIDDLRALPLDAARPQQGARPTRPNVVFVSVDTLAAKHLSCYGYPRETTPHIDRFAAESVLFEAAMANAPWTAPSYLSQFTGLYPNAHEIRAKGVAEPQAWETNHLAASRWTWAEALRSAGYATAAWLDNPWVSAGMGMDQGFDVFDTSAAEIYLSDTDGGFAHILPLALEWMAQRDSPFFALLQPMDPHGPYFTRWRYRGRWDGDGLYDPQRRVPVGFDQQHVFGVIPEYVAWAERKGIGPPTETLLSEPYANAYDEKIAEVDDYFGRLYAWLDRRGLLENSIVILSSDHGEAVGEHDYWFDHGTLYDEVLRVPLIVRLPGGEHGGRRITTPVQLVDLMPTVLELAGLPVPPDLHGRSLAAAMGGAELDAAPIYARGGIGDQEAVLDGGDKLIWSVPTSSSYQTILRHPRMPEGHLERTAPELVGTWWSTAKYAAWFSERPEVKRAVFEPLVGEFREVYRWRDDPLEAHDLVAPGAEAPDVAARERLEAVRLAERAKGEAAQASASRAVRPPSISDTVRARLEALGYLEPGEGAPTDSDGR</sequence>
<dbReference type="SUPFAM" id="SSF53649">
    <property type="entry name" value="Alkaline phosphatase-like"/>
    <property type="match status" value="1"/>
</dbReference>
<dbReference type="GO" id="GO:0004065">
    <property type="term" value="F:arylsulfatase activity"/>
    <property type="evidence" value="ECO:0007669"/>
    <property type="project" value="UniProtKB-EC"/>
</dbReference>
<accession>A0A518D4Q7</accession>
<proteinExistence type="inferred from homology"/>
<dbReference type="AlphaFoldDB" id="A0A518D4Q7"/>
<dbReference type="RefSeq" id="WP_145191676.1">
    <property type="nucleotide sequence ID" value="NZ_CP036290.1"/>
</dbReference>
<dbReference type="Gene3D" id="3.40.720.10">
    <property type="entry name" value="Alkaline Phosphatase, subunit A"/>
    <property type="match status" value="1"/>
</dbReference>
<gene>
    <name evidence="3" type="ORF">Pla163_35950</name>
</gene>
<feature type="domain" description="Sulfatase N-terminal" evidence="2">
    <location>
        <begin position="307"/>
        <end position="631"/>
    </location>
</feature>
<dbReference type="InterPro" id="IPR050738">
    <property type="entry name" value="Sulfatase"/>
</dbReference>
<dbReference type="CDD" id="cd16148">
    <property type="entry name" value="sulfatase_like"/>
    <property type="match status" value="1"/>
</dbReference>
<comment type="similarity">
    <text evidence="1">Belongs to the sulfatase family.</text>
</comment>
<reference evidence="3 4" key="1">
    <citation type="submission" date="2019-02" db="EMBL/GenBank/DDBJ databases">
        <title>Deep-cultivation of Planctomycetes and their phenomic and genomic characterization uncovers novel biology.</title>
        <authorList>
            <person name="Wiegand S."/>
            <person name="Jogler M."/>
            <person name="Boedeker C."/>
            <person name="Pinto D."/>
            <person name="Vollmers J."/>
            <person name="Rivas-Marin E."/>
            <person name="Kohn T."/>
            <person name="Peeters S.H."/>
            <person name="Heuer A."/>
            <person name="Rast P."/>
            <person name="Oberbeckmann S."/>
            <person name="Bunk B."/>
            <person name="Jeske O."/>
            <person name="Meyerdierks A."/>
            <person name="Storesund J.E."/>
            <person name="Kallscheuer N."/>
            <person name="Luecker S."/>
            <person name="Lage O.M."/>
            <person name="Pohl T."/>
            <person name="Merkel B.J."/>
            <person name="Hornburger P."/>
            <person name="Mueller R.-W."/>
            <person name="Bruemmer F."/>
            <person name="Labrenz M."/>
            <person name="Spormann A.M."/>
            <person name="Op den Camp H."/>
            <person name="Overmann J."/>
            <person name="Amann R."/>
            <person name="Jetten M.S.M."/>
            <person name="Mascher T."/>
            <person name="Medema M.H."/>
            <person name="Devos D.P."/>
            <person name="Kaster A.-K."/>
            <person name="Ovreas L."/>
            <person name="Rohde M."/>
            <person name="Galperin M.Y."/>
            <person name="Jogler C."/>
        </authorList>
    </citation>
    <scope>NUCLEOTIDE SEQUENCE [LARGE SCALE GENOMIC DNA]</scope>
    <source>
        <strain evidence="3 4">Pla163</strain>
    </source>
</reference>
<evidence type="ECO:0000256" key="1">
    <source>
        <dbReference type="ARBA" id="ARBA00008779"/>
    </source>
</evidence>
<dbReference type="EC" id="3.1.6.1" evidence="3"/>
<dbReference type="PANTHER" id="PTHR42693:SF33">
    <property type="entry name" value="ARYLSULFATASE"/>
    <property type="match status" value="1"/>
</dbReference>
<dbReference type="PANTHER" id="PTHR42693">
    <property type="entry name" value="ARYLSULFATASE FAMILY MEMBER"/>
    <property type="match status" value="1"/>
</dbReference>
<protein>
    <submittedName>
        <fullName evidence="3">Arylsulfatase</fullName>
        <ecNumber evidence="3">3.1.6.1</ecNumber>
    </submittedName>
</protein>
<dbReference type="InterPro" id="IPR017850">
    <property type="entry name" value="Alkaline_phosphatase_core_sf"/>
</dbReference>
<dbReference type="Proteomes" id="UP000319342">
    <property type="component" value="Chromosome"/>
</dbReference>
<dbReference type="Pfam" id="PF00884">
    <property type="entry name" value="Sulfatase"/>
    <property type="match status" value="1"/>
</dbReference>
<evidence type="ECO:0000313" key="4">
    <source>
        <dbReference type="Proteomes" id="UP000319342"/>
    </source>
</evidence>
<evidence type="ECO:0000259" key="2">
    <source>
        <dbReference type="Pfam" id="PF00884"/>
    </source>
</evidence>
<dbReference type="OrthoDB" id="9762324at2"/>